<dbReference type="InterPro" id="IPR001300">
    <property type="entry name" value="Peptidase_C2_calpain_cat"/>
</dbReference>
<keyword evidence="2 6" id="KW-0645">Protease</keyword>
<protein>
    <submittedName>
        <fullName evidence="10">Calpain-type cysteine protease ADL1 (Phytocalpai n ADL1) (Protein ADAXIALIZED LEAF1) (Protein DEFECTIVE KERNEL 1) (OsDEK1) (Protein SHOOTLESS 3)</fullName>
    </submittedName>
</protein>
<evidence type="ECO:0000313" key="9">
    <source>
        <dbReference type="EMBL" id="CAL1152628.1"/>
    </source>
</evidence>
<dbReference type="SMART" id="SM00230">
    <property type="entry name" value="CysPc"/>
    <property type="match status" value="1"/>
</dbReference>
<evidence type="ECO:0000256" key="1">
    <source>
        <dbReference type="ARBA" id="ARBA00007623"/>
    </source>
</evidence>
<evidence type="ECO:0000256" key="6">
    <source>
        <dbReference type="PROSITE-ProRule" id="PRU00239"/>
    </source>
</evidence>
<comment type="caution">
    <text evidence="8">The sequence shown here is derived from an EMBL/GenBank/DDBJ whole genome shotgun (WGS) entry which is preliminary data.</text>
</comment>
<dbReference type="AlphaFoldDB" id="A0A9P1CX17"/>
<evidence type="ECO:0000256" key="5">
    <source>
        <dbReference type="PIRSR" id="PIRSR622684-1"/>
    </source>
</evidence>
<dbReference type="GO" id="GO:0006508">
    <property type="term" value="P:proteolysis"/>
    <property type="evidence" value="ECO:0007669"/>
    <property type="project" value="UniProtKB-KW"/>
</dbReference>
<reference evidence="9" key="2">
    <citation type="submission" date="2024-04" db="EMBL/GenBank/DDBJ databases">
        <authorList>
            <person name="Chen Y."/>
            <person name="Shah S."/>
            <person name="Dougan E. K."/>
            <person name="Thang M."/>
            <person name="Chan C."/>
        </authorList>
    </citation>
    <scope>NUCLEOTIDE SEQUENCE [LARGE SCALE GENOMIC DNA]</scope>
</reference>
<dbReference type="SUPFAM" id="SSF54001">
    <property type="entry name" value="Cysteine proteinases"/>
    <property type="match status" value="1"/>
</dbReference>
<keyword evidence="4 6" id="KW-0788">Thiol protease</keyword>
<dbReference type="EMBL" id="CAMXCT010002602">
    <property type="protein sequence ID" value="CAI3999253.1"/>
    <property type="molecule type" value="Genomic_DNA"/>
</dbReference>
<dbReference type="Gene3D" id="3.90.70.10">
    <property type="entry name" value="Cysteine proteinases"/>
    <property type="match status" value="1"/>
</dbReference>
<dbReference type="EMBL" id="CAMXCT030002602">
    <property type="protein sequence ID" value="CAL4786565.1"/>
    <property type="molecule type" value="Genomic_DNA"/>
</dbReference>
<evidence type="ECO:0000256" key="3">
    <source>
        <dbReference type="ARBA" id="ARBA00022801"/>
    </source>
</evidence>
<evidence type="ECO:0000259" key="7">
    <source>
        <dbReference type="PROSITE" id="PS50203"/>
    </source>
</evidence>
<dbReference type="PROSITE" id="PS50203">
    <property type="entry name" value="CALPAIN_CAT"/>
    <property type="match status" value="1"/>
</dbReference>
<dbReference type="Proteomes" id="UP001152797">
    <property type="component" value="Unassembled WGS sequence"/>
</dbReference>
<keyword evidence="11" id="KW-1185">Reference proteome</keyword>
<dbReference type="Pfam" id="PF00648">
    <property type="entry name" value="Peptidase_C2"/>
    <property type="match status" value="1"/>
</dbReference>
<gene>
    <name evidence="8" type="ORF">C1SCF055_LOCUS25475</name>
</gene>
<sequence length="661" mass="75297">MARMARALYEDPDFPATDGSIGGVTGDHANPNAAKYLQEMMKLIVPGWVRPAEMIGKKAGKYELWGTEGEPCLFNRVSPYDIKQGYLGDCWLVSAMSTLAEYPDHVRRLFKQKTLSEDGRYDVRLYDPTSEEWKLVTIDDRLPYWQRPGKHGNLCFAAQTPQNEFWPCLLEKAVAKFVMGFYRLDRGWESVAQEMLTGKPSVCMVLDPMPNGYHSPFHIITGKTPWTARHATVYMRKETFDLQYRYYGADASSLVGGKTRFTDEEMWSVVKEWDDKGYCQSCGSRTNYKGILAGHAYTVLRLVDVPITRKDRHGGEVDFVLKLLHVRNPHGTNEWVGRFNDMDWETWHAFPEALKATGHKVGTKDDGAFWMDWEDFKEGFRDISVAFTAENKGARYTDDSAKALVDRRLGRFVENVSAIWKHAEAVTLSSASSDADALLKAAMVAGFQPNICVLYRGQRSPYWYLDSNEEVSPFRGSANADYKMSGADGEEWMVFSDSMKMGRFNSIMDSSLVFSPFVLLFANAVMIDEKKGEIRFDKWYAYIQSGPWIKELLYLRSQVMPQFKDSDASDATDASDEAMESRDIASFPMELVQRMTDFLRQRPIRLDKIEAVARSIDEEVTGAARRQLSTYEWPEEISQQSTVNLSSVNSIIMVLHLNDSQ</sequence>
<dbReference type="PANTHER" id="PTHR10183">
    <property type="entry name" value="CALPAIN"/>
    <property type="match status" value="1"/>
</dbReference>
<feature type="active site" evidence="5 6">
    <location>
        <position position="295"/>
    </location>
</feature>
<dbReference type="EMBL" id="CAMXCT020002602">
    <property type="protein sequence ID" value="CAL1152628.1"/>
    <property type="molecule type" value="Genomic_DNA"/>
</dbReference>
<comment type="similarity">
    <text evidence="1">Belongs to the peptidase C2 family.</text>
</comment>
<evidence type="ECO:0000313" key="8">
    <source>
        <dbReference type="EMBL" id="CAI3999253.1"/>
    </source>
</evidence>
<evidence type="ECO:0000256" key="4">
    <source>
        <dbReference type="ARBA" id="ARBA00022807"/>
    </source>
</evidence>
<evidence type="ECO:0000256" key="2">
    <source>
        <dbReference type="ARBA" id="ARBA00022670"/>
    </source>
</evidence>
<feature type="active site" evidence="5 6">
    <location>
        <position position="90"/>
    </location>
</feature>
<dbReference type="PRINTS" id="PR00704">
    <property type="entry name" value="CALPAIN"/>
</dbReference>
<feature type="domain" description="Calpain catalytic" evidence="7">
    <location>
        <begin position="8"/>
        <end position="389"/>
    </location>
</feature>
<keyword evidence="3 6" id="KW-0378">Hydrolase</keyword>
<organism evidence="8">
    <name type="scientific">Cladocopium goreaui</name>
    <dbReference type="NCBI Taxonomy" id="2562237"/>
    <lineage>
        <taxon>Eukaryota</taxon>
        <taxon>Sar</taxon>
        <taxon>Alveolata</taxon>
        <taxon>Dinophyceae</taxon>
        <taxon>Suessiales</taxon>
        <taxon>Symbiodiniaceae</taxon>
        <taxon>Cladocopium</taxon>
    </lineage>
</organism>
<dbReference type="GO" id="GO:0004198">
    <property type="term" value="F:calcium-dependent cysteine-type endopeptidase activity"/>
    <property type="evidence" value="ECO:0007669"/>
    <property type="project" value="InterPro"/>
</dbReference>
<accession>A0A9P1CX17</accession>
<proteinExistence type="inferred from homology"/>
<dbReference type="PROSITE" id="PS00139">
    <property type="entry name" value="THIOL_PROTEASE_CYS"/>
    <property type="match status" value="1"/>
</dbReference>
<dbReference type="PANTHER" id="PTHR10183:SF379">
    <property type="entry name" value="CALPAIN-5"/>
    <property type="match status" value="1"/>
</dbReference>
<reference evidence="8" key="1">
    <citation type="submission" date="2022-10" db="EMBL/GenBank/DDBJ databases">
        <authorList>
            <person name="Chen Y."/>
            <person name="Dougan E. K."/>
            <person name="Chan C."/>
            <person name="Rhodes N."/>
            <person name="Thang M."/>
        </authorList>
    </citation>
    <scope>NUCLEOTIDE SEQUENCE</scope>
</reference>
<dbReference type="InterPro" id="IPR038765">
    <property type="entry name" value="Papain-like_cys_pep_sf"/>
</dbReference>
<dbReference type="InterPro" id="IPR000169">
    <property type="entry name" value="Pept_cys_AS"/>
</dbReference>
<dbReference type="OrthoDB" id="415425at2759"/>
<feature type="active site" evidence="5 6">
    <location>
        <position position="328"/>
    </location>
</feature>
<name>A0A9P1CX17_9DINO</name>
<dbReference type="InterPro" id="IPR022684">
    <property type="entry name" value="Calpain_cysteine_protease"/>
</dbReference>
<evidence type="ECO:0000313" key="11">
    <source>
        <dbReference type="Proteomes" id="UP001152797"/>
    </source>
</evidence>
<evidence type="ECO:0000313" key="10">
    <source>
        <dbReference type="EMBL" id="CAL4786565.1"/>
    </source>
</evidence>